<sequence length="230" mass="25433">MMRIQFHGHSCVQLTHDQHSIIIDPFLTGNPITTSKPEDIKVDYILLTHGHGDHIGDAVQIAKQNDATIYCMVELAQYLNWKGAKTVGFNIGGKVQLPFGFVKMTQAFHSTGIVFNDEQQIIYTGMPAGLIIQMGGKTLYHAGDTGLFGDMRLIGELHQPDLAFLPIGDHFTMGPEDALLAAEWTRAKTVVPIHFDTFPPIKQDGHAFVKELAKKGIQGKVMQPGESWEI</sequence>
<dbReference type="SUPFAM" id="SSF56281">
    <property type="entry name" value="Metallo-hydrolase/oxidoreductase"/>
    <property type="match status" value="1"/>
</dbReference>
<gene>
    <name evidence="7" type="ORF">EX87_21745</name>
</gene>
<dbReference type="InterPro" id="IPR036866">
    <property type="entry name" value="RibonucZ/Hydroxyglut_hydro"/>
</dbReference>
<comment type="function">
    <text evidence="3">Counteracts the endogenous Pycsar antiviral defense system. Phosphodiesterase that enables metal-dependent hydrolysis of host cyclic nucleotide Pycsar defense signals such as cCMP and cUMP.</text>
</comment>
<dbReference type="InterPro" id="IPR022877">
    <property type="entry name" value="UPF0173"/>
</dbReference>
<evidence type="ECO:0000259" key="6">
    <source>
        <dbReference type="SMART" id="SM00849"/>
    </source>
</evidence>
<evidence type="ECO:0000256" key="1">
    <source>
        <dbReference type="ARBA" id="ARBA00022801"/>
    </source>
</evidence>
<dbReference type="Pfam" id="PF12706">
    <property type="entry name" value="Lactamase_B_2"/>
    <property type="match status" value="1"/>
</dbReference>
<comment type="catalytic activity">
    <reaction evidence="2">
        <text>3',5'-cyclic CMP + H2O = CMP + H(+)</text>
        <dbReference type="Rhea" id="RHEA:72675"/>
        <dbReference type="ChEBI" id="CHEBI:15377"/>
        <dbReference type="ChEBI" id="CHEBI:15378"/>
        <dbReference type="ChEBI" id="CHEBI:58003"/>
        <dbReference type="ChEBI" id="CHEBI:60377"/>
    </reaction>
    <physiologicalReaction direction="left-to-right" evidence="2">
        <dbReference type="Rhea" id="RHEA:72676"/>
    </physiologicalReaction>
</comment>
<comment type="similarity">
    <text evidence="5">Belongs to the UPF0173 family.</text>
</comment>
<evidence type="ECO:0000256" key="5">
    <source>
        <dbReference type="HAMAP-Rule" id="MF_00457"/>
    </source>
</evidence>
<evidence type="ECO:0000256" key="3">
    <source>
        <dbReference type="ARBA" id="ARBA00034301"/>
    </source>
</evidence>
<dbReference type="EMBL" id="CP011076">
    <property type="protein sequence ID" value="AKF96416.1"/>
    <property type="molecule type" value="Genomic_DNA"/>
</dbReference>
<keyword evidence="1 5" id="KW-0378">Hydrolase</keyword>
<dbReference type="PANTHER" id="PTHR43546">
    <property type="entry name" value="UPF0173 METAL-DEPENDENT HYDROLASE MJ1163-RELATED"/>
    <property type="match status" value="1"/>
</dbReference>
<proteinExistence type="inferred from homology"/>
<organism evidence="7">
    <name type="scientific">Brevibacillus laterosporus</name>
    <name type="common">Bacillus laterosporus</name>
    <dbReference type="NCBI Taxonomy" id="1465"/>
    <lineage>
        <taxon>Bacteria</taxon>
        <taxon>Bacillati</taxon>
        <taxon>Bacillota</taxon>
        <taxon>Bacilli</taxon>
        <taxon>Bacillales</taxon>
        <taxon>Paenibacillaceae</taxon>
        <taxon>Brevibacillus</taxon>
    </lineage>
</organism>
<dbReference type="AlphaFoldDB" id="A0A0F6Y101"/>
<name>A0A0F6Y101_BRELA</name>
<accession>A0A0F6Y101</accession>
<comment type="catalytic activity">
    <reaction evidence="4">
        <text>3',5'-cyclic UMP + H2O = UMP + H(+)</text>
        <dbReference type="Rhea" id="RHEA:70575"/>
        <dbReference type="ChEBI" id="CHEBI:15377"/>
        <dbReference type="ChEBI" id="CHEBI:15378"/>
        <dbReference type="ChEBI" id="CHEBI:57865"/>
        <dbReference type="ChEBI" id="CHEBI:184387"/>
    </reaction>
    <physiologicalReaction direction="left-to-right" evidence="4">
        <dbReference type="Rhea" id="RHEA:70576"/>
    </physiologicalReaction>
</comment>
<dbReference type="InterPro" id="IPR001279">
    <property type="entry name" value="Metallo-B-lactamas"/>
</dbReference>
<protein>
    <recommendedName>
        <fullName evidence="5">UPF0173 metal-dependent hydrolase EX87_21745</fullName>
    </recommendedName>
</protein>
<evidence type="ECO:0000256" key="2">
    <source>
        <dbReference type="ARBA" id="ARBA00034221"/>
    </source>
</evidence>
<dbReference type="NCBIfam" id="NF001911">
    <property type="entry name" value="PRK00685.1"/>
    <property type="match status" value="1"/>
</dbReference>
<dbReference type="PANTHER" id="PTHR43546:SF3">
    <property type="entry name" value="UPF0173 METAL-DEPENDENT HYDROLASE MJ1163"/>
    <property type="match status" value="1"/>
</dbReference>
<dbReference type="Gene3D" id="3.60.15.10">
    <property type="entry name" value="Ribonuclease Z/Hydroxyacylglutathione hydrolase-like"/>
    <property type="match status" value="1"/>
</dbReference>
<geneLocation type="plasmid" evidence="7">
    <name>unnamed2</name>
</geneLocation>
<dbReference type="GO" id="GO:0016787">
    <property type="term" value="F:hydrolase activity"/>
    <property type="evidence" value="ECO:0007669"/>
    <property type="project" value="UniProtKB-UniRule"/>
</dbReference>
<reference evidence="7" key="1">
    <citation type="submission" date="2015-03" db="EMBL/GenBank/DDBJ databases">
        <title>MIGS Cultured Bacterial/Archaeal sample from Brevibacillus laterosporus.</title>
        <authorList>
            <person name="Zeng D."/>
            <person name="Zhu L."/>
            <person name="Dong G."/>
            <person name="Ye W."/>
            <person name="Ren D."/>
            <person name="Wu L."/>
            <person name="Xu J."/>
            <person name="Li G."/>
            <person name="Guo L."/>
        </authorList>
    </citation>
    <scope>NUCLEOTIDE SEQUENCE</scope>
    <source>
        <strain evidence="7">B9</strain>
        <plasmid evidence="7">unnamed2</plasmid>
    </source>
</reference>
<feature type="domain" description="Metallo-beta-lactamase" evidence="6">
    <location>
        <begin position="8"/>
        <end position="194"/>
    </location>
</feature>
<dbReference type="HAMAP" id="MF_00457">
    <property type="entry name" value="UPF0173"/>
    <property type="match status" value="1"/>
</dbReference>
<keyword evidence="7" id="KW-0614">Plasmid</keyword>
<evidence type="ECO:0000313" key="7">
    <source>
        <dbReference type="EMBL" id="AKF96416.1"/>
    </source>
</evidence>
<dbReference type="InterPro" id="IPR050114">
    <property type="entry name" value="UPF0173_UPF0282_UlaG_hydrolase"/>
</dbReference>
<dbReference type="SMART" id="SM00849">
    <property type="entry name" value="Lactamase_B"/>
    <property type="match status" value="1"/>
</dbReference>
<evidence type="ECO:0000256" key="4">
    <source>
        <dbReference type="ARBA" id="ARBA00048505"/>
    </source>
</evidence>